<dbReference type="SUPFAM" id="SSF48619">
    <property type="entry name" value="Phospholipase A2, PLA2"/>
    <property type="match status" value="1"/>
</dbReference>
<feature type="domain" description="Phospholipase A2-like central" evidence="13">
    <location>
        <begin position="31"/>
        <end position="151"/>
    </location>
</feature>
<reference evidence="14" key="1">
    <citation type="submission" date="2020-10" db="EMBL/GenBank/DDBJ databases">
        <title>Unveiling of a novel bifunctional photoreceptor, Dualchrome1, isolated from a cosmopolitan green alga.</title>
        <authorList>
            <person name="Suzuki S."/>
            <person name="Kawachi M."/>
        </authorList>
    </citation>
    <scope>NUCLEOTIDE SEQUENCE</scope>
    <source>
        <strain evidence="14">NIES 2893</strain>
    </source>
</reference>
<dbReference type="EC" id="3.1.1.4" evidence="2"/>
<comment type="caution">
    <text evidence="14">The sequence shown here is derived from an EMBL/GenBank/DDBJ whole genome shotgun (WGS) entry which is preliminary data.</text>
</comment>
<dbReference type="Proteomes" id="UP000660262">
    <property type="component" value="Unassembled WGS sequence"/>
</dbReference>
<comment type="similarity">
    <text evidence="11">Belongs to the phospholipase A2 family.</text>
</comment>
<dbReference type="GO" id="GO:0050482">
    <property type="term" value="P:arachidonate secretion"/>
    <property type="evidence" value="ECO:0007669"/>
    <property type="project" value="InterPro"/>
</dbReference>
<evidence type="ECO:0000256" key="2">
    <source>
        <dbReference type="ARBA" id="ARBA00013278"/>
    </source>
</evidence>
<evidence type="ECO:0000256" key="12">
    <source>
        <dbReference type="SAM" id="MobiDB-lite"/>
    </source>
</evidence>
<feature type="binding site" evidence="9">
    <location>
        <position position="58"/>
    </location>
    <ligand>
        <name>Ca(2+)</name>
        <dbReference type="ChEBI" id="CHEBI:29108"/>
    </ligand>
</feature>
<feature type="compositionally biased region" description="Basic and acidic residues" evidence="12">
    <location>
        <begin position="288"/>
        <end position="297"/>
    </location>
</feature>
<dbReference type="GO" id="GO:0006644">
    <property type="term" value="P:phospholipid metabolic process"/>
    <property type="evidence" value="ECO:0007669"/>
    <property type="project" value="InterPro"/>
</dbReference>
<accession>A0A830H6V0</accession>
<feature type="disulfide bond" evidence="10">
    <location>
        <begin position="59"/>
        <end position="79"/>
    </location>
</feature>
<dbReference type="Gene3D" id="1.20.90.10">
    <property type="entry name" value="Phospholipase A2 domain"/>
    <property type="match status" value="1"/>
</dbReference>
<keyword evidence="7" id="KW-0442">Lipid degradation</keyword>
<evidence type="ECO:0000256" key="7">
    <source>
        <dbReference type="ARBA" id="ARBA00022963"/>
    </source>
</evidence>
<evidence type="ECO:0000256" key="3">
    <source>
        <dbReference type="ARBA" id="ARBA00022525"/>
    </source>
</evidence>
<evidence type="ECO:0000256" key="6">
    <source>
        <dbReference type="ARBA" id="ARBA00022837"/>
    </source>
</evidence>
<feature type="region of interest" description="Disordered" evidence="12">
    <location>
        <begin position="274"/>
        <end position="297"/>
    </location>
</feature>
<protein>
    <recommendedName>
        <fullName evidence="2">phospholipase A2</fullName>
        <ecNumber evidence="2">3.1.1.4</ecNumber>
    </recommendedName>
</protein>
<proteinExistence type="inferred from homology"/>
<dbReference type="GO" id="GO:0004623">
    <property type="term" value="F:phospholipase A2 activity"/>
    <property type="evidence" value="ECO:0007669"/>
    <property type="project" value="UniProtKB-EC"/>
</dbReference>
<dbReference type="GO" id="GO:0005576">
    <property type="term" value="C:extracellular region"/>
    <property type="evidence" value="ECO:0007669"/>
    <property type="project" value="UniProtKB-SubCell"/>
</dbReference>
<organism evidence="14 15">
    <name type="scientific">Pycnococcus provasolii</name>
    <dbReference type="NCBI Taxonomy" id="41880"/>
    <lineage>
        <taxon>Eukaryota</taxon>
        <taxon>Viridiplantae</taxon>
        <taxon>Chlorophyta</taxon>
        <taxon>Pseudoscourfieldiophyceae</taxon>
        <taxon>Pseudoscourfieldiales</taxon>
        <taxon>Pycnococcaceae</taxon>
        <taxon>Pycnococcus</taxon>
    </lineage>
</organism>
<evidence type="ECO:0000313" key="15">
    <source>
        <dbReference type="Proteomes" id="UP000660262"/>
    </source>
</evidence>
<dbReference type="AlphaFoldDB" id="A0A830H6V0"/>
<dbReference type="EMBL" id="BNJQ01000003">
    <property type="protein sequence ID" value="GHP02282.1"/>
    <property type="molecule type" value="Genomic_DNA"/>
</dbReference>
<feature type="disulfide bond" evidence="10">
    <location>
        <begin position="78"/>
        <end position="131"/>
    </location>
</feature>
<feature type="binding site" evidence="9">
    <location>
        <position position="60"/>
    </location>
    <ligand>
        <name>Ca(2+)</name>
        <dbReference type="ChEBI" id="CHEBI:29108"/>
    </ligand>
</feature>
<dbReference type="InterPro" id="IPR001211">
    <property type="entry name" value="PLA2"/>
</dbReference>
<dbReference type="InterPro" id="IPR036444">
    <property type="entry name" value="PLipase_A2_dom_sf"/>
</dbReference>
<evidence type="ECO:0000256" key="1">
    <source>
        <dbReference type="ARBA" id="ARBA00004613"/>
    </source>
</evidence>
<feature type="binding site" evidence="9">
    <location>
        <position position="83"/>
    </location>
    <ligand>
        <name>Ca(2+)</name>
        <dbReference type="ChEBI" id="CHEBI:29108"/>
    </ligand>
</feature>
<evidence type="ECO:0000256" key="9">
    <source>
        <dbReference type="PIRSR" id="PIRSR601211-2"/>
    </source>
</evidence>
<evidence type="ECO:0000256" key="8">
    <source>
        <dbReference type="ARBA" id="ARBA00023098"/>
    </source>
</evidence>
<dbReference type="Pfam" id="PF00068">
    <property type="entry name" value="Phospholip_A2_1"/>
    <property type="match status" value="1"/>
</dbReference>
<feature type="disulfide bond" evidence="10">
    <location>
        <begin position="85"/>
        <end position="124"/>
    </location>
</feature>
<evidence type="ECO:0000256" key="11">
    <source>
        <dbReference type="RuleBase" id="RU003654"/>
    </source>
</evidence>
<comment type="subcellular location">
    <subcellularLocation>
        <location evidence="1">Secreted</location>
    </subcellularLocation>
</comment>
<keyword evidence="8" id="KW-0443">Lipid metabolism</keyword>
<keyword evidence="15" id="KW-1185">Reference proteome</keyword>
<dbReference type="PANTHER" id="PTHR11716:SF47">
    <property type="entry name" value="PHOSPHOLIPASE A2-ALPHA"/>
    <property type="match status" value="1"/>
</dbReference>
<keyword evidence="3" id="KW-0964">Secreted</keyword>
<keyword evidence="10" id="KW-1015">Disulfide bond</keyword>
<evidence type="ECO:0000256" key="4">
    <source>
        <dbReference type="ARBA" id="ARBA00022723"/>
    </source>
</evidence>
<comment type="cofactor">
    <cofactor evidence="9">
        <name>Ca(2+)</name>
        <dbReference type="ChEBI" id="CHEBI:29108"/>
    </cofactor>
    <text evidence="9">Binds 1 Ca(2+) ion per subunit.</text>
</comment>
<evidence type="ECO:0000256" key="5">
    <source>
        <dbReference type="ARBA" id="ARBA00022801"/>
    </source>
</evidence>
<evidence type="ECO:0000259" key="13">
    <source>
        <dbReference type="SMART" id="SM00085"/>
    </source>
</evidence>
<sequence>MCSATMMMMSSLCVTRSSSFAGMIQLADATPLSPFAATACALRHASIPAALFNDLGCYCGSALNVAKRGLPIDETDHCCYVYDTCVQDSSEANCNSPDETFDALCVDGDDTVVCLDETSKCCKCVRILAQCIRQAVEFHDVAHFAPLVDASDPEDDAVCYPVDEESRARKTALLHRMDVADALEQISTLWTEAKAARAAWKEGAALHTYASEAVENVETNLVKSAEKEMTEKLHAEIENARGALRSRLAGVVSSLADAIQNNKQLSSLLLSQAIPVDNGGSNDDDGKEEAQQEEGLR</sequence>
<dbReference type="PANTHER" id="PTHR11716">
    <property type="entry name" value="PHOSPHOLIPASE A2 FAMILY MEMBER"/>
    <property type="match status" value="1"/>
</dbReference>
<keyword evidence="4 9" id="KW-0479">Metal-binding</keyword>
<keyword evidence="6 9" id="KW-0106">Calcium</keyword>
<dbReference type="OrthoDB" id="8856917at2759"/>
<keyword evidence="5" id="KW-0378">Hydrolase</keyword>
<gene>
    <name evidence="14" type="ORF">PPROV_000103900</name>
</gene>
<dbReference type="GO" id="GO:0005509">
    <property type="term" value="F:calcium ion binding"/>
    <property type="evidence" value="ECO:0007669"/>
    <property type="project" value="InterPro"/>
</dbReference>
<dbReference type="InterPro" id="IPR016090">
    <property type="entry name" value="PLA2-like_dom"/>
</dbReference>
<name>A0A830H6V0_9CHLO</name>
<dbReference type="GO" id="GO:0016042">
    <property type="term" value="P:lipid catabolic process"/>
    <property type="evidence" value="ECO:0007669"/>
    <property type="project" value="UniProtKB-KW"/>
</dbReference>
<feature type="disulfide bond" evidence="10">
    <location>
        <begin position="114"/>
        <end position="122"/>
    </location>
</feature>
<evidence type="ECO:0000313" key="14">
    <source>
        <dbReference type="EMBL" id="GHP02282.1"/>
    </source>
</evidence>
<evidence type="ECO:0000256" key="10">
    <source>
        <dbReference type="PIRSR" id="PIRSR601211-3"/>
    </source>
</evidence>
<dbReference type="SMART" id="SM00085">
    <property type="entry name" value="PA2c"/>
    <property type="match status" value="1"/>
</dbReference>